<dbReference type="SMART" id="SM00507">
    <property type="entry name" value="HNHc"/>
    <property type="match status" value="1"/>
</dbReference>
<dbReference type="RefSeq" id="WP_342068554.1">
    <property type="nucleotide sequence ID" value="NZ_CP151762.1"/>
</dbReference>
<dbReference type="Gene3D" id="3.30.920.90">
    <property type="match status" value="1"/>
</dbReference>
<protein>
    <submittedName>
        <fullName evidence="2">DUF3578 domain-containing protein</fullName>
    </submittedName>
</protein>
<accession>A0AAN0NFW6</accession>
<evidence type="ECO:0000313" key="3">
    <source>
        <dbReference type="Proteomes" id="UP001451782"/>
    </source>
</evidence>
<evidence type="ECO:0000259" key="1">
    <source>
        <dbReference type="SMART" id="SM00507"/>
    </source>
</evidence>
<name>A0AAN0NFW6_9RHOB</name>
<organism evidence="2 3">
    <name type="scientific">Yoonia algicola</name>
    <dbReference type="NCBI Taxonomy" id="3137368"/>
    <lineage>
        <taxon>Bacteria</taxon>
        <taxon>Pseudomonadati</taxon>
        <taxon>Pseudomonadota</taxon>
        <taxon>Alphaproteobacteria</taxon>
        <taxon>Rhodobacterales</taxon>
        <taxon>Paracoccaceae</taxon>
        <taxon>Yoonia</taxon>
    </lineage>
</organism>
<evidence type="ECO:0000313" key="2">
    <source>
        <dbReference type="EMBL" id="WZU62142.1"/>
    </source>
</evidence>
<dbReference type="Pfam" id="PF12102">
    <property type="entry name" value="MrcB_N"/>
    <property type="match status" value="1"/>
</dbReference>
<dbReference type="KEGG" id="yag:AABB28_09410"/>
<sequence length="316" mass="35887">MLHEMLVRLATEYVYERGKNFAGSEFGKFVRHDIAIEAKKRLIFLPYDLKVKASVGAGNWAAVPWLGFFDPLITESATRGFYVVYLINAQSQEIHLSMNQGTTAAYQSFGEKEGRNYLKRNATEMAARIRSFADQFSTAPIDLGSDDSLPLGYMAGHAFGRKYDANKVDKDQFYTDLETMLAAYEMLVDLGGTTPGDVMMEEADSNDVVESREYVLSRRIERAPNVRLPVLKKRGAVCEGCNLDPQQHYNFQGPLKNTPLEIHHIKPLSGMAEGETRRYKIPEDFLVLCPTCHRVIHKQTDPSNLEQLRLRLNFRH</sequence>
<feature type="domain" description="HNH nuclease" evidence="1">
    <location>
        <begin position="225"/>
        <end position="294"/>
    </location>
</feature>
<dbReference type="CDD" id="cd00085">
    <property type="entry name" value="HNHc"/>
    <property type="match status" value="1"/>
</dbReference>
<dbReference type="InterPro" id="IPR003615">
    <property type="entry name" value="HNH_nuc"/>
</dbReference>
<dbReference type="InterPro" id="IPR021961">
    <property type="entry name" value="McrB_DNA-bd"/>
</dbReference>
<proteinExistence type="predicted"/>
<dbReference type="AlphaFoldDB" id="A0AAN0NFW6"/>
<dbReference type="Proteomes" id="UP001451782">
    <property type="component" value="Chromosome"/>
</dbReference>
<gene>
    <name evidence="2" type="ORF">AABB28_09410</name>
</gene>
<keyword evidence="3" id="KW-1185">Reference proteome</keyword>
<reference evidence="2 3" key="1">
    <citation type="submission" date="2024-04" db="EMBL/GenBank/DDBJ databases">
        <title>Phylogenomic analyses of a clade within the roseobacter group suggest taxonomic reassignments of species of the genera Aestuariivita, Citreicella, Loktanella, Nautella, Pelagibaca, Ruegeria, Thalassobius, Thiobacimonas and Tropicibacter, and the proposal o.</title>
        <authorList>
            <person name="Jeon C.O."/>
        </authorList>
    </citation>
    <scope>NUCLEOTIDE SEQUENCE [LARGE SCALE GENOMIC DNA]</scope>
    <source>
        <strain evidence="2 3">G8-12</strain>
    </source>
</reference>
<dbReference type="EMBL" id="CP151762">
    <property type="protein sequence ID" value="WZU62142.1"/>
    <property type="molecule type" value="Genomic_DNA"/>
</dbReference>